<feature type="domain" description="Protein kinase" evidence="5">
    <location>
        <begin position="7"/>
        <end position="279"/>
    </location>
</feature>
<dbReference type="EMBL" id="QFQP01000001">
    <property type="protein sequence ID" value="PZR18360.1"/>
    <property type="molecule type" value="Genomic_DNA"/>
</dbReference>
<dbReference type="InterPro" id="IPR011009">
    <property type="entry name" value="Kinase-like_dom_sf"/>
</dbReference>
<sequence length="459" mass="49545">MRLAGRYELIERLAEGGMAEVWLATSHGDAGFTRRVAIKQLFPRQHDAMFERMFLDEARLTSRLHHQAIVSILDFGVERGRPFQVLEFIDGYDAWRLWKWGLAQDKRLSLGLALHICAQVGHALHFAHCAVDDAGAPLNIVHRDVSPQNVLLSRAGDVKLSDFGIAFAEGRLEKTVGGIARGKPAYMAPEQAVRGAMDGRTDVFALGCVLHALLTGESALRDENSLVDLLAGVELSLEPTIPDDVREVIARAVRRDKAARFETAEELALTCATLATKYLPGDARTALSAWVRSVTPELPVKLAATPQLVAQKKPTRVWPFVALAVVAALTVTGVGAAMRTEEAVAPMPEPVASPPVVTKKVEPIAEVAKPVVEDKPVVKAKPAPVAQKKFGVLAVGGERLLRGEVKLDGRVLGVAPARFDVEVGTHQLEVLLPSGEKVGPRAVTVGTQHTALAPLYLLE</sequence>
<dbReference type="CDD" id="cd14014">
    <property type="entry name" value="STKc_PknB_like"/>
    <property type="match status" value="1"/>
</dbReference>
<proteinExistence type="predicted"/>
<dbReference type="GO" id="GO:0004674">
    <property type="term" value="F:protein serine/threonine kinase activity"/>
    <property type="evidence" value="ECO:0007669"/>
    <property type="project" value="TreeGrafter"/>
</dbReference>
<gene>
    <name evidence="6" type="ORF">DI536_00300</name>
</gene>
<dbReference type="Gene3D" id="1.10.510.10">
    <property type="entry name" value="Transferase(Phosphotransferase) domain 1"/>
    <property type="match status" value="1"/>
</dbReference>
<dbReference type="InterPro" id="IPR000719">
    <property type="entry name" value="Prot_kinase_dom"/>
</dbReference>
<dbReference type="Proteomes" id="UP000249061">
    <property type="component" value="Unassembled WGS sequence"/>
</dbReference>
<evidence type="ECO:0000313" key="7">
    <source>
        <dbReference type="Proteomes" id="UP000249061"/>
    </source>
</evidence>
<dbReference type="PROSITE" id="PS00109">
    <property type="entry name" value="PROTEIN_KINASE_TYR"/>
    <property type="match status" value="1"/>
</dbReference>
<evidence type="ECO:0000256" key="3">
    <source>
        <dbReference type="ARBA" id="ARBA00022777"/>
    </source>
</evidence>
<evidence type="ECO:0000256" key="2">
    <source>
        <dbReference type="ARBA" id="ARBA00022741"/>
    </source>
</evidence>
<keyword evidence="2" id="KW-0547">Nucleotide-binding</keyword>
<dbReference type="SUPFAM" id="SSF56112">
    <property type="entry name" value="Protein kinase-like (PK-like)"/>
    <property type="match status" value="1"/>
</dbReference>
<dbReference type="Pfam" id="PF00069">
    <property type="entry name" value="Pkinase"/>
    <property type="match status" value="1"/>
</dbReference>
<dbReference type="AlphaFoldDB" id="A0A2W5TRZ7"/>
<evidence type="ECO:0000313" key="6">
    <source>
        <dbReference type="EMBL" id="PZR18360.1"/>
    </source>
</evidence>
<organism evidence="6 7">
    <name type="scientific">Archangium gephyra</name>
    <dbReference type="NCBI Taxonomy" id="48"/>
    <lineage>
        <taxon>Bacteria</taxon>
        <taxon>Pseudomonadati</taxon>
        <taxon>Myxococcota</taxon>
        <taxon>Myxococcia</taxon>
        <taxon>Myxococcales</taxon>
        <taxon>Cystobacterineae</taxon>
        <taxon>Archangiaceae</taxon>
        <taxon>Archangium</taxon>
    </lineage>
</organism>
<dbReference type="PANTHER" id="PTHR43289">
    <property type="entry name" value="MITOGEN-ACTIVATED PROTEIN KINASE KINASE KINASE 20-RELATED"/>
    <property type="match status" value="1"/>
</dbReference>
<dbReference type="GO" id="GO:0005524">
    <property type="term" value="F:ATP binding"/>
    <property type="evidence" value="ECO:0007669"/>
    <property type="project" value="UniProtKB-KW"/>
</dbReference>
<keyword evidence="4" id="KW-0067">ATP-binding</keyword>
<accession>A0A2W5TRZ7</accession>
<dbReference type="PROSITE" id="PS50011">
    <property type="entry name" value="PROTEIN_KINASE_DOM"/>
    <property type="match status" value="1"/>
</dbReference>
<dbReference type="PANTHER" id="PTHR43289:SF6">
    <property type="entry name" value="SERINE_THREONINE-PROTEIN KINASE NEKL-3"/>
    <property type="match status" value="1"/>
</dbReference>
<evidence type="ECO:0000256" key="4">
    <source>
        <dbReference type="ARBA" id="ARBA00022840"/>
    </source>
</evidence>
<comment type="caution">
    <text evidence="6">The sequence shown here is derived from an EMBL/GenBank/DDBJ whole genome shotgun (WGS) entry which is preliminary data.</text>
</comment>
<evidence type="ECO:0000259" key="5">
    <source>
        <dbReference type="PROSITE" id="PS50011"/>
    </source>
</evidence>
<name>A0A2W5TRZ7_9BACT</name>
<dbReference type="Gene3D" id="3.30.200.20">
    <property type="entry name" value="Phosphorylase Kinase, domain 1"/>
    <property type="match status" value="1"/>
</dbReference>
<evidence type="ECO:0000256" key="1">
    <source>
        <dbReference type="ARBA" id="ARBA00022679"/>
    </source>
</evidence>
<keyword evidence="1" id="KW-0808">Transferase</keyword>
<reference evidence="6 7" key="1">
    <citation type="submission" date="2017-08" db="EMBL/GenBank/DDBJ databases">
        <title>Infants hospitalized years apart are colonized by the same room-sourced microbial strains.</title>
        <authorList>
            <person name="Brooks B."/>
            <person name="Olm M.R."/>
            <person name="Firek B.A."/>
            <person name="Baker R."/>
            <person name="Thomas B.C."/>
            <person name="Morowitz M.J."/>
            <person name="Banfield J.F."/>
        </authorList>
    </citation>
    <scope>NUCLEOTIDE SEQUENCE [LARGE SCALE GENOMIC DNA]</scope>
    <source>
        <strain evidence="6">S2_003_000_R2_14</strain>
    </source>
</reference>
<protein>
    <recommendedName>
        <fullName evidence="5">Protein kinase domain-containing protein</fullName>
    </recommendedName>
</protein>
<dbReference type="InterPro" id="IPR008266">
    <property type="entry name" value="Tyr_kinase_AS"/>
</dbReference>
<keyword evidence="3" id="KW-0418">Kinase</keyword>